<protein>
    <recommendedName>
        <fullName evidence="3">F-box domain-containing protein</fullName>
    </recommendedName>
</protein>
<evidence type="ECO:0000313" key="2">
    <source>
        <dbReference type="Proteomes" id="UP000076798"/>
    </source>
</evidence>
<reference evidence="1 2" key="1">
    <citation type="journal article" date="2016" name="Mol. Biol. Evol.">
        <title>Comparative Genomics of Early-Diverging Mushroom-Forming Fungi Provides Insights into the Origins of Lignocellulose Decay Capabilities.</title>
        <authorList>
            <person name="Nagy L.G."/>
            <person name="Riley R."/>
            <person name="Tritt A."/>
            <person name="Adam C."/>
            <person name="Daum C."/>
            <person name="Floudas D."/>
            <person name="Sun H."/>
            <person name="Yadav J.S."/>
            <person name="Pangilinan J."/>
            <person name="Larsson K.H."/>
            <person name="Matsuura K."/>
            <person name="Barry K."/>
            <person name="Labutti K."/>
            <person name="Kuo R."/>
            <person name="Ohm R.A."/>
            <person name="Bhattacharya S.S."/>
            <person name="Shirouzu T."/>
            <person name="Yoshinaga Y."/>
            <person name="Martin F.M."/>
            <person name="Grigoriev I.V."/>
            <person name="Hibbett D.S."/>
        </authorList>
    </citation>
    <scope>NUCLEOTIDE SEQUENCE [LARGE SCALE GENOMIC DNA]</scope>
    <source>
        <strain evidence="1 2">HHB10207 ss-3</strain>
    </source>
</reference>
<keyword evidence="2" id="KW-1185">Reference proteome</keyword>
<sequence length="532" mass="60198">MRYHLPYELQSRCLREAIDDASLDAGETIWQSPMPQNRTTTFMALRSVCQLWNHILLSESSYWSTIGICEDTCWEWIETMIERAKAKPLTLAFGINRPENPKPIPWMEEISSHLAPYLQKCEEINLSLLMKGLKIVLDRWNVFATPMLRTLKLGLKADSSTNTNITFLDLSSIHMLSAKPIPLTSLSLFCRATIPHINAARMPHLKELTVTLSRIPNGRDGLDQILSTLGELERLHVLHSKSVFFHNLLGRANLKSVHFTAGSLIMQAPSKQSFDSNITSMFLNCSFLFEGDFDAFVDCVDALHALEDLQIIPTGWSASLGLTFSDLRRSGLQKLRCLDVRVEEGDRWVPFTLLTKFEFPSLDVLQLHKSVSKSQLGSDGPLTMGFIVGFIVPYLRNMTFPALRHLKLDFLEETIISTFLQSSPALEYICGKDTVNPPSEFLNLLIPTLHDDVSWTIHSPHLRGIDFEFEAPNVEPTSHSASDSDEDEDTFEDMRNRYNDVLVLMIDFRNSLAEFGLCPTLHVDSGPILSKR</sequence>
<gene>
    <name evidence="1" type="ORF">SISSUDRAFT_1127484</name>
</gene>
<name>A0A166F1W2_9AGAM</name>
<organism evidence="1 2">
    <name type="scientific">Sistotremastrum suecicum HHB10207 ss-3</name>
    <dbReference type="NCBI Taxonomy" id="1314776"/>
    <lineage>
        <taxon>Eukaryota</taxon>
        <taxon>Fungi</taxon>
        <taxon>Dikarya</taxon>
        <taxon>Basidiomycota</taxon>
        <taxon>Agaricomycotina</taxon>
        <taxon>Agaricomycetes</taxon>
        <taxon>Sistotremastrales</taxon>
        <taxon>Sistotremastraceae</taxon>
        <taxon>Sistotremastrum</taxon>
    </lineage>
</organism>
<evidence type="ECO:0008006" key="3">
    <source>
        <dbReference type="Google" id="ProtNLM"/>
    </source>
</evidence>
<dbReference type="Proteomes" id="UP000076798">
    <property type="component" value="Unassembled WGS sequence"/>
</dbReference>
<accession>A0A166F1W2</accession>
<proteinExistence type="predicted"/>
<dbReference type="EMBL" id="KV428036">
    <property type="protein sequence ID" value="KZT40190.1"/>
    <property type="molecule type" value="Genomic_DNA"/>
</dbReference>
<evidence type="ECO:0000313" key="1">
    <source>
        <dbReference type="EMBL" id="KZT40190.1"/>
    </source>
</evidence>
<dbReference type="AlphaFoldDB" id="A0A166F1W2"/>